<dbReference type="eggNOG" id="ENOG502ZQM0">
    <property type="taxonomic scope" value="Bacteria"/>
</dbReference>
<dbReference type="AlphaFoldDB" id="A0A161SBP9"/>
<dbReference type="RefSeq" id="WP_063183676.1">
    <property type="nucleotide sequence ID" value="NZ_LQRA01000060.1"/>
</dbReference>
<organism evidence="2 3">
    <name type="scientific">Paenibacillus elgii</name>
    <dbReference type="NCBI Taxonomy" id="189691"/>
    <lineage>
        <taxon>Bacteria</taxon>
        <taxon>Bacillati</taxon>
        <taxon>Bacillota</taxon>
        <taxon>Bacilli</taxon>
        <taxon>Bacillales</taxon>
        <taxon>Paenibacillaceae</taxon>
        <taxon>Paenibacillus</taxon>
    </lineage>
</organism>
<evidence type="ECO:0000313" key="3">
    <source>
        <dbReference type="Proteomes" id="UP000076563"/>
    </source>
</evidence>
<gene>
    <name evidence="2" type="ORF">AV654_21210</name>
</gene>
<dbReference type="OrthoDB" id="2653009at2"/>
<protein>
    <submittedName>
        <fullName evidence="2">Uncharacterized protein</fullName>
    </submittedName>
</protein>
<feature type="coiled-coil region" evidence="1">
    <location>
        <begin position="179"/>
        <end position="210"/>
    </location>
</feature>
<sequence length="211" mass="24222">MLQQDLAFIKNVKMEDIPWQRLISSYGRAAAVPQWFHAMAHGDMEALDNAAGRLAEELEHQSTLWHATPFGVIFAMRMLGEAANDSVKQELSEQERKRLSALIVAILKMCQPIAVACADTLGHVVDMEPFSSITDLLHENELWPEDEEEDEERWEDDPVSDQTFYSFVYYTAQILLLYKEEIRRLCDSEREEVRNAAEELYAEVERIEAGA</sequence>
<evidence type="ECO:0000313" key="2">
    <source>
        <dbReference type="EMBL" id="KZE77595.1"/>
    </source>
</evidence>
<reference evidence="3" key="1">
    <citation type="submission" date="2016-01" db="EMBL/GenBank/DDBJ databases">
        <title>Draft genome of Chromobacterium sp. F49.</title>
        <authorList>
            <person name="Hong K.W."/>
        </authorList>
    </citation>
    <scope>NUCLEOTIDE SEQUENCE [LARGE SCALE GENOMIC DNA]</scope>
    <source>
        <strain evidence="3">M63</strain>
    </source>
</reference>
<dbReference type="EMBL" id="LQRA01000060">
    <property type="protein sequence ID" value="KZE77595.1"/>
    <property type="molecule type" value="Genomic_DNA"/>
</dbReference>
<dbReference type="Proteomes" id="UP000076563">
    <property type="component" value="Unassembled WGS sequence"/>
</dbReference>
<comment type="caution">
    <text evidence="2">The sequence shown here is derived from an EMBL/GenBank/DDBJ whole genome shotgun (WGS) entry which is preliminary data.</text>
</comment>
<keyword evidence="1" id="KW-0175">Coiled coil</keyword>
<name>A0A161SBP9_9BACL</name>
<proteinExistence type="predicted"/>
<evidence type="ECO:0000256" key="1">
    <source>
        <dbReference type="SAM" id="Coils"/>
    </source>
</evidence>
<accession>A0A161SBP9</accession>
<dbReference type="STRING" id="1007103.GCA_000213315_02161"/>
<keyword evidence="3" id="KW-1185">Reference proteome</keyword>